<feature type="domain" description="N-acetyltransferase" evidence="2">
    <location>
        <begin position="19"/>
        <end position="176"/>
    </location>
</feature>
<name>A0A3M8SY91_9GAMM</name>
<comment type="caution">
    <text evidence="3">The sequence shown here is derived from an EMBL/GenBank/DDBJ whole genome shotgun (WGS) entry which is preliminary data.</text>
</comment>
<accession>A0A3M8SY91</accession>
<evidence type="ECO:0000256" key="1">
    <source>
        <dbReference type="ARBA" id="ARBA00022679"/>
    </source>
</evidence>
<dbReference type="InterPro" id="IPR016181">
    <property type="entry name" value="Acyl_CoA_acyltransferase"/>
</dbReference>
<dbReference type="InterPro" id="IPR000182">
    <property type="entry name" value="GNAT_dom"/>
</dbReference>
<gene>
    <name evidence="3" type="ORF">EER27_08555</name>
</gene>
<dbReference type="OrthoDB" id="1431064at2"/>
<evidence type="ECO:0000313" key="4">
    <source>
        <dbReference type="Proteomes" id="UP000267049"/>
    </source>
</evidence>
<dbReference type="SUPFAM" id="SSF55729">
    <property type="entry name" value="Acyl-CoA N-acyltransferases (Nat)"/>
    <property type="match status" value="1"/>
</dbReference>
<dbReference type="PROSITE" id="PS51186">
    <property type="entry name" value="GNAT"/>
    <property type="match status" value="1"/>
</dbReference>
<dbReference type="AlphaFoldDB" id="A0A3M8SY91"/>
<keyword evidence="4" id="KW-1185">Reference proteome</keyword>
<keyword evidence="1 3" id="KW-0808">Transferase</keyword>
<evidence type="ECO:0000313" key="3">
    <source>
        <dbReference type="EMBL" id="RNF84416.1"/>
    </source>
</evidence>
<proteinExistence type="predicted"/>
<dbReference type="CDD" id="cd04301">
    <property type="entry name" value="NAT_SF"/>
    <property type="match status" value="1"/>
</dbReference>
<sequence length="179" mass="19783">MATNPHDPGASAPLLKDSPRVIGFDPRWRDDFARLNLEWLRRWFTVEPIDEQVLHDPETHLLADGGRVLFAIGRDATGQERAIGTVALKHEGGRVYELTKMAVDPESRGMGIGRLLMEGALAEYAALGGRELFLESSSKLGPALTLYESVGFRHHPAPRPGSHYARADVYMVWEPPTSG</sequence>
<dbReference type="EMBL" id="RIBS01000003">
    <property type="protein sequence ID" value="RNF84416.1"/>
    <property type="molecule type" value="Genomic_DNA"/>
</dbReference>
<dbReference type="PANTHER" id="PTHR13947:SF37">
    <property type="entry name" value="LD18367P"/>
    <property type="match status" value="1"/>
</dbReference>
<dbReference type="Proteomes" id="UP000267049">
    <property type="component" value="Unassembled WGS sequence"/>
</dbReference>
<dbReference type="RefSeq" id="WP_123087602.1">
    <property type="nucleotide sequence ID" value="NZ_RIBS01000003.1"/>
</dbReference>
<reference evidence="3 4" key="1">
    <citation type="submission" date="2018-11" db="EMBL/GenBank/DDBJ databases">
        <title>Lysobacter cryohumiis sp. nov., isolated from soil in the Tianshan Mountains, Xinjiang, China.</title>
        <authorList>
            <person name="Luo Y."/>
            <person name="Sheng H."/>
        </authorList>
    </citation>
    <scope>NUCLEOTIDE SEQUENCE [LARGE SCALE GENOMIC DNA]</scope>
    <source>
        <strain evidence="3 4">ZS60</strain>
    </source>
</reference>
<organism evidence="3 4">
    <name type="scientific">Montanilutibacter psychrotolerans</name>
    <dbReference type="NCBI Taxonomy" id="1327343"/>
    <lineage>
        <taxon>Bacteria</taxon>
        <taxon>Pseudomonadati</taxon>
        <taxon>Pseudomonadota</taxon>
        <taxon>Gammaproteobacteria</taxon>
        <taxon>Lysobacterales</taxon>
        <taxon>Lysobacteraceae</taxon>
        <taxon>Montanilutibacter</taxon>
    </lineage>
</organism>
<dbReference type="PANTHER" id="PTHR13947">
    <property type="entry name" value="GNAT FAMILY N-ACETYLTRANSFERASE"/>
    <property type="match status" value="1"/>
</dbReference>
<dbReference type="Pfam" id="PF00583">
    <property type="entry name" value="Acetyltransf_1"/>
    <property type="match status" value="1"/>
</dbReference>
<dbReference type="InterPro" id="IPR050769">
    <property type="entry name" value="NAT_camello-type"/>
</dbReference>
<evidence type="ECO:0000259" key="2">
    <source>
        <dbReference type="PROSITE" id="PS51186"/>
    </source>
</evidence>
<protein>
    <submittedName>
        <fullName evidence="3">N-acetyltransferase</fullName>
    </submittedName>
</protein>
<dbReference type="GO" id="GO:0008080">
    <property type="term" value="F:N-acetyltransferase activity"/>
    <property type="evidence" value="ECO:0007669"/>
    <property type="project" value="InterPro"/>
</dbReference>
<dbReference type="Gene3D" id="3.40.630.30">
    <property type="match status" value="1"/>
</dbReference>